<dbReference type="AlphaFoldDB" id="A0A1I0GU33"/>
<evidence type="ECO:0000313" key="2">
    <source>
        <dbReference type="EMBL" id="SET73983.1"/>
    </source>
</evidence>
<dbReference type="InterPro" id="IPR051839">
    <property type="entry name" value="RD_transcriptional_regulator"/>
</dbReference>
<dbReference type="Proteomes" id="UP000199308">
    <property type="component" value="Unassembled WGS sequence"/>
</dbReference>
<dbReference type="GO" id="GO:0006313">
    <property type="term" value="P:DNA transposition"/>
    <property type="evidence" value="ECO:0007669"/>
    <property type="project" value="InterPro"/>
</dbReference>
<proteinExistence type="inferred from homology"/>
<comment type="similarity">
    <text evidence="1">Belongs to the transposase 8 family.</text>
</comment>
<dbReference type="PANTHER" id="PTHR33215">
    <property type="entry name" value="PROTEIN DISTAL ANTENNA"/>
    <property type="match status" value="1"/>
</dbReference>
<feature type="non-terminal residue" evidence="2">
    <location>
        <position position="97"/>
    </location>
</feature>
<dbReference type="GO" id="GO:0004803">
    <property type="term" value="F:transposase activity"/>
    <property type="evidence" value="ECO:0007669"/>
    <property type="project" value="InterPro"/>
</dbReference>
<sequence length="97" mass="11337">MSRQRYTEEFKIQAVKQVTEQGHSMTSVAERLGVSYKSIHDWVKRYSKPAKQRQVDDAQSDEIRRLKAELKRVTMERDILKEAAVYFAGESKKSTRS</sequence>
<reference evidence="2 3" key="1">
    <citation type="submission" date="2016-10" db="EMBL/GenBank/DDBJ databases">
        <authorList>
            <person name="de Groot N.N."/>
        </authorList>
    </citation>
    <scope>NUCLEOTIDE SEQUENCE [LARGE SCALE GENOMIC DNA]</scope>
    <source>
        <strain evidence="2 3">DSM 19706</strain>
    </source>
</reference>
<evidence type="ECO:0000256" key="1">
    <source>
        <dbReference type="ARBA" id="ARBA00009964"/>
    </source>
</evidence>
<name>A0A1I0GU33_THASX</name>
<dbReference type="EMBL" id="FOHK01000013">
    <property type="protein sequence ID" value="SET73983.1"/>
    <property type="molecule type" value="Genomic_DNA"/>
</dbReference>
<dbReference type="GO" id="GO:0003677">
    <property type="term" value="F:DNA binding"/>
    <property type="evidence" value="ECO:0007669"/>
    <property type="project" value="InterPro"/>
</dbReference>
<dbReference type="InterPro" id="IPR002514">
    <property type="entry name" value="Transposase_8"/>
</dbReference>
<dbReference type="STRING" id="349064.SAMN05660429_02539"/>
<evidence type="ECO:0000313" key="3">
    <source>
        <dbReference type="Proteomes" id="UP000199308"/>
    </source>
</evidence>
<dbReference type="Pfam" id="PF01527">
    <property type="entry name" value="HTH_Tnp_1"/>
    <property type="match status" value="1"/>
</dbReference>
<organism evidence="2 3">
    <name type="scientific">Thalassotalea agarivorans</name>
    <name type="common">Thalassomonas agarivorans</name>
    <dbReference type="NCBI Taxonomy" id="349064"/>
    <lineage>
        <taxon>Bacteria</taxon>
        <taxon>Pseudomonadati</taxon>
        <taxon>Pseudomonadota</taxon>
        <taxon>Gammaproteobacteria</taxon>
        <taxon>Alteromonadales</taxon>
        <taxon>Colwelliaceae</taxon>
        <taxon>Thalassotalea</taxon>
    </lineage>
</organism>
<dbReference type="InterPro" id="IPR009057">
    <property type="entry name" value="Homeodomain-like_sf"/>
</dbReference>
<gene>
    <name evidence="2" type="ORF">SAMN05660429_02539</name>
</gene>
<dbReference type="Gene3D" id="1.10.10.60">
    <property type="entry name" value="Homeodomain-like"/>
    <property type="match status" value="1"/>
</dbReference>
<keyword evidence="3" id="KW-1185">Reference proteome</keyword>
<accession>A0A1I0GU33</accession>
<dbReference type="SUPFAM" id="SSF46689">
    <property type="entry name" value="Homeodomain-like"/>
    <property type="match status" value="1"/>
</dbReference>
<dbReference type="OrthoDB" id="9810995at2"/>
<protein>
    <submittedName>
        <fullName evidence="2">Transposase</fullName>
    </submittedName>
</protein>
<dbReference type="PANTHER" id="PTHR33215:SF13">
    <property type="entry name" value="PROTEIN DISTAL ANTENNA"/>
    <property type="match status" value="1"/>
</dbReference>